<proteinExistence type="predicted"/>
<reference evidence="1 2" key="1">
    <citation type="submission" date="2016-05" db="EMBL/GenBank/DDBJ databases">
        <title>Niabella ginsenosidivorans BS26 whole genome sequencing.</title>
        <authorList>
            <person name="Im W.T."/>
            <person name="Siddiqi M.Z."/>
        </authorList>
    </citation>
    <scope>NUCLEOTIDE SEQUENCE [LARGE SCALE GENOMIC DNA]</scope>
    <source>
        <strain evidence="1 2">BS26</strain>
    </source>
</reference>
<keyword evidence="2" id="KW-1185">Reference proteome</keyword>
<protein>
    <submittedName>
        <fullName evidence="1">Uncharacterized protein</fullName>
    </submittedName>
</protein>
<evidence type="ECO:0000313" key="1">
    <source>
        <dbReference type="EMBL" id="ANH81048.1"/>
    </source>
</evidence>
<organism evidence="1 2">
    <name type="scientific">Niabella ginsenosidivorans</name>
    <dbReference type="NCBI Taxonomy" id="1176587"/>
    <lineage>
        <taxon>Bacteria</taxon>
        <taxon>Pseudomonadati</taxon>
        <taxon>Bacteroidota</taxon>
        <taxon>Chitinophagia</taxon>
        <taxon>Chitinophagales</taxon>
        <taxon>Chitinophagaceae</taxon>
        <taxon>Niabella</taxon>
    </lineage>
</organism>
<gene>
    <name evidence="1" type="ORF">A8C56_08705</name>
</gene>
<accession>A0A1A9I075</accession>
<dbReference type="Proteomes" id="UP000077667">
    <property type="component" value="Chromosome"/>
</dbReference>
<dbReference type="STRING" id="1176587.A8C56_08705"/>
<sequence length="65" mass="7723">MTYIDILENKIVQIPNSSNRTFISCYLSYVHSLGLLFKYTKDFFIAKYLEWLYLRPVIKKNAGKI</sequence>
<dbReference type="KEGG" id="nia:A8C56_08705"/>
<dbReference type="EMBL" id="CP015772">
    <property type="protein sequence ID" value="ANH81048.1"/>
    <property type="molecule type" value="Genomic_DNA"/>
</dbReference>
<name>A0A1A9I075_9BACT</name>
<evidence type="ECO:0000313" key="2">
    <source>
        <dbReference type="Proteomes" id="UP000077667"/>
    </source>
</evidence>
<dbReference type="AlphaFoldDB" id="A0A1A9I075"/>